<keyword evidence="2" id="KW-0285">Flavoprotein</keyword>
<reference evidence="6 7" key="1">
    <citation type="submission" date="2016-01" db="EMBL/GenBank/DDBJ databases">
        <title>Biosynthesis of antibiotic leucinostatins and their inhibition on Phytophthora in bio-control Purpureocillium lilacinum.</title>
        <authorList>
            <person name="Wang G."/>
            <person name="Liu Z."/>
            <person name="Lin R."/>
            <person name="Li E."/>
            <person name="Mao Z."/>
            <person name="Ling J."/>
            <person name="Yin W."/>
            <person name="Xie B."/>
        </authorList>
    </citation>
    <scope>NUCLEOTIDE SEQUENCE [LARGE SCALE GENOMIC DNA]</scope>
    <source>
        <strain evidence="6">PLBJ-1</strain>
    </source>
</reference>
<dbReference type="InterPro" id="IPR050416">
    <property type="entry name" value="FAD-linked_Oxidoreductase"/>
</dbReference>
<dbReference type="InterPro" id="IPR006094">
    <property type="entry name" value="Oxid_FAD_bind_N"/>
</dbReference>
<keyword evidence="3" id="KW-0274">FAD</keyword>
<dbReference type="EMBL" id="LSBH01000004">
    <property type="protein sequence ID" value="OAQ79583.1"/>
    <property type="molecule type" value="Genomic_DNA"/>
</dbReference>
<evidence type="ECO:0000259" key="5">
    <source>
        <dbReference type="PROSITE" id="PS51387"/>
    </source>
</evidence>
<evidence type="ECO:0000313" key="6">
    <source>
        <dbReference type="EMBL" id="OAQ79583.1"/>
    </source>
</evidence>
<evidence type="ECO:0000256" key="1">
    <source>
        <dbReference type="ARBA" id="ARBA00005466"/>
    </source>
</evidence>
<keyword evidence="4" id="KW-0560">Oxidoreductase</keyword>
<dbReference type="PANTHER" id="PTHR42973">
    <property type="entry name" value="BINDING OXIDOREDUCTASE, PUTATIVE (AFU_ORTHOLOGUE AFUA_1G17690)-RELATED"/>
    <property type="match status" value="1"/>
</dbReference>
<gene>
    <name evidence="6" type="ORF">VFPBJ_05168</name>
</gene>
<sequence length="458" mass="49416">MLLPGDAGYESRIESCWSASSQLRSFCIVQPRTKHDLAVTVRTLAACGRGEFAVRSGGHSHWAGGSNINNSVTIDLIHFKTISYDPALKMASLGPAQRWGDVYKALEPEGVMVAGGRDGDVGVGGLLTGGGNSYYAGRKGFACDNVVNAEVVLADGTIVEANANVNKDLWKALKGGLSNFGIVTRFDVHAFAAPQLWGGLRASSASHADALIDALVNFTDDNHKHPEAAFIINFTYQPGLSPGIIVAHVIIDADGVQNAPVFDEVQRIPAFFSDIKTRPMSGVANDYILPSGLRNVWFTLTFKNDKRVVKVAAELHNALVKDLLESIPAGDLVTQSLFQPIPKLFADIGVANGGNVLGLDKAEGNSLLWLCAASCRTPEEEAIVYRKCRAMAADLKQYAESISAIVPWIYVNYADPSQDALSSYGVENVEYMWQVAQRYDPDGVFQNLVTGSFRLPKH</sequence>
<dbReference type="AlphaFoldDB" id="A0A179GQI7"/>
<comment type="caution">
    <text evidence="6">The sequence shown here is derived from an EMBL/GenBank/DDBJ whole genome shotgun (WGS) entry which is preliminary data.</text>
</comment>
<evidence type="ECO:0000256" key="4">
    <source>
        <dbReference type="ARBA" id="ARBA00023002"/>
    </source>
</evidence>
<dbReference type="Pfam" id="PF01565">
    <property type="entry name" value="FAD_binding_4"/>
    <property type="match status" value="1"/>
</dbReference>
<dbReference type="GO" id="GO:0071949">
    <property type="term" value="F:FAD binding"/>
    <property type="evidence" value="ECO:0007669"/>
    <property type="project" value="InterPro"/>
</dbReference>
<dbReference type="Proteomes" id="UP000078240">
    <property type="component" value="Unassembled WGS sequence"/>
</dbReference>
<dbReference type="SUPFAM" id="SSF56176">
    <property type="entry name" value="FAD-binding/transporter-associated domain-like"/>
    <property type="match status" value="1"/>
</dbReference>
<accession>A0A179GQI7</accession>
<proteinExistence type="inferred from homology"/>
<evidence type="ECO:0000313" key="7">
    <source>
        <dbReference type="Proteomes" id="UP000078240"/>
    </source>
</evidence>
<feature type="domain" description="FAD-binding PCMH-type" evidence="5">
    <location>
        <begin position="21"/>
        <end position="193"/>
    </location>
</feature>
<protein>
    <submittedName>
        <fullName evidence="6">6-hydroxy-D-nicotine oxidase</fullName>
    </submittedName>
</protein>
<dbReference type="GO" id="GO:0016491">
    <property type="term" value="F:oxidoreductase activity"/>
    <property type="evidence" value="ECO:0007669"/>
    <property type="project" value="UniProtKB-KW"/>
</dbReference>
<dbReference type="InterPro" id="IPR016169">
    <property type="entry name" value="FAD-bd_PCMH_sub2"/>
</dbReference>
<dbReference type="Gene3D" id="3.30.465.10">
    <property type="match status" value="1"/>
</dbReference>
<dbReference type="InterPro" id="IPR036318">
    <property type="entry name" value="FAD-bd_PCMH-like_sf"/>
</dbReference>
<evidence type="ECO:0000256" key="2">
    <source>
        <dbReference type="ARBA" id="ARBA00022630"/>
    </source>
</evidence>
<dbReference type="PANTHER" id="PTHR42973:SF53">
    <property type="entry name" value="FAD-BINDING PCMH-TYPE DOMAIN-CONTAINING PROTEIN-RELATED"/>
    <property type="match status" value="1"/>
</dbReference>
<name>A0A179GQI7_PURLI</name>
<organism evidence="6 7">
    <name type="scientific">Purpureocillium lilacinum</name>
    <name type="common">Paecilomyces lilacinus</name>
    <dbReference type="NCBI Taxonomy" id="33203"/>
    <lineage>
        <taxon>Eukaryota</taxon>
        <taxon>Fungi</taxon>
        <taxon>Dikarya</taxon>
        <taxon>Ascomycota</taxon>
        <taxon>Pezizomycotina</taxon>
        <taxon>Sordariomycetes</taxon>
        <taxon>Hypocreomycetidae</taxon>
        <taxon>Hypocreales</taxon>
        <taxon>Ophiocordycipitaceae</taxon>
        <taxon>Purpureocillium</taxon>
    </lineage>
</organism>
<evidence type="ECO:0000256" key="3">
    <source>
        <dbReference type="ARBA" id="ARBA00022827"/>
    </source>
</evidence>
<comment type="similarity">
    <text evidence="1">Belongs to the oxygen-dependent FAD-linked oxidoreductase family.</text>
</comment>
<dbReference type="InterPro" id="IPR016166">
    <property type="entry name" value="FAD-bd_PCMH"/>
</dbReference>
<dbReference type="PROSITE" id="PS51387">
    <property type="entry name" value="FAD_PCMH"/>
    <property type="match status" value="1"/>
</dbReference>